<protein>
    <submittedName>
        <fullName evidence="1">Uridine nucleosidase</fullName>
    </submittedName>
</protein>
<organism evidence="1 2">
    <name type="scientific">Lentinula aff. lateritia</name>
    <dbReference type="NCBI Taxonomy" id="2804960"/>
    <lineage>
        <taxon>Eukaryota</taxon>
        <taxon>Fungi</taxon>
        <taxon>Dikarya</taxon>
        <taxon>Basidiomycota</taxon>
        <taxon>Agaricomycotina</taxon>
        <taxon>Agaricomycetes</taxon>
        <taxon>Agaricomycetidae</taxon>
        <taxon>Agaricales</taxon>
        <taxon>Marasmiineae</taxon>
        <taxon>Omphalotaceae</taxon>
        <taxon>Lentinula</taxon>
    </lineage>
</organism>
<gene>
    <name evidence="1" type="ORF">F5876DRAFT_36832</name>
</gene>
<accession>A0ACC1U6V2</accession>
<dbReference type="EMBL" id="MU795016">
    <property type="protein sequence ID" value="KAJ3812674.1"/>
    <property type="molecule type" value="Genomic_DNA"/>
</dbReference>
<dbReference type="Proteomes" id="UP001163835">
    <property type="component" value="Unassembled WGS sequence"/>
</dbReference>
<name>A0ACC1U6V2_9AGAR</name>
<proteinExistence type="predicted"/>
<sequence>MSDTKTIWLDVDPGHDDATAIMLAINLPNIHLLGISTTHGNASSYHTAINAARCILAFGGAQLGIKVYPGASKPLLLQPKHDPEIHGPDGLGGVEGLPAVDDSAVLAMIARDEEGETVRALDGMAQHIKQNWKNGAGAKVTVVSCGPMTNLALFISVYPELVDAVEQFVFMGGGVGLGNRSAVAEFNILCDPHAAQIVLDAPVPAVMIPINVTHTAIVTRDIHRRLLSPSSIPDSLPDTKISLPAASTPLRHTLSTLISFFADSYKSTFGFNDGPPLHDALTIAYVAHPELFTKTQRYRVDVELSGVHTIGETVVDVWDYRGCRDDSWASDGKNCIVTQSLDVVKFFDIFLHCVSRCDTKSPLNKGT</sequence>
<evidence type="ECO:0000313" key="1">
    <source>
        <dbReference type="EMBL" id="KAJ3812674.1"/>
    </source>
</evidence>
<keyword evidence="2" id="KW-1185">Reference proteome</keyword>
<reference evidence="1" key="1">
    <citation type="submission" date="2022-09" db="EMBL/GenBank/DDBJ databases">
        <title>A Global Phylogenomic Analysis of the Shiitake Genus Lentinula.</title>
        <authorList>
            <consortium name="DOE Joint Genome Institute"/>
            <person name="Sierra-Patev S."/>
            <person name="Min B."/>
            <person name="Naranjo-Ortiz M."/>
            <person name="Looney B."/>
            <person name="Konkel Z."/>
            <person name="Slot J.C."/>
            <person name="Sakamoto Y."/>
            <person name="Steenwyk J.L."/>
            <person name="Rokas A."/>
            <person name="Carro J."/>
            <person name="Camarero S."/>
            <person name="Ferreira P."/>
            <person name="Molpeceres G."/>
            <person name="Ruiz-Duenas F.J."/>
            <person name="Serrano A."/>
            <person name="Henrissat B."/>
            <person name="Drula E."/>
            <person name="Hughes K.W."/>
            <person name="Mata J.L."/>
            <person name="Ishikawa N.K."/>
            <person name="Vargas-Isla R."/>
            <person name="Ushijima S."/>
            <person name="Smith C.A."/>
            <person name="Ahrendt S."/>
            <person name="Andreopoulos W."/>
            <person name="He G."/>
            <person name="Labutti K."/>
            <person name="Lipzen A."/>
            <person name="Ng V."/>
            <person name="Riley R."/>
            <person name="Sandor L."/>
            <person name="Barry K."/>
            <person name="Martinez A.T."/>
            <person name="Xiao Y."/>
            <person name="Gibbons J.G."/>
            <person name="Terashima K."/>
            <person name="Grigoriev I.V."/>
            <person name="Hibbett D.S."/>
        </authorList>
    </citation>
    <scope>NUCLEOTIDE SEQUENCE</scope>
    <source>
        <strain evidence="1">TMI1499</strain>
    </source>
</reference>
<comment type="caution">
    <text evidence="1">The sequence shown here is derived from an EMBL/GenBank/DDBJ whole genome shotgun (WGS) entry which is preliminary data.</text>
</comment>
<evidence type="ECO:0000313" key="2">
    <source>
        <dbReference type="Proteomes" id="UP001163835"/>
    </source>
</evidence>